<dbReference type="Proteomes" id="UP000552935">
    <property type="component" value="Unassembled WGS sequence"/>
</dbReference>
<dbReference type="PANTHER" id="PTHR48081">
    <property type="entry name" value="AB HYDROLASE SUPERFAMILY PROTEIN C4A8.06C"/>
    <property type="match status" value="1"/>
</dbReference>
<dbReference type="InterPro" id="IPR050300">
    <property type="entry name" value="GDXG_lipolytic_enzyme"/>
</dbReference>
<evidence type="ECO:0000256" key="1">
    <source>
        <dbReference type="ARBA" id="ARBA00022801"/>
    </source>
</evidence>
<dbReference type="Pfam" id="PF07859">
    <property type="entry name" value="Abhydrolase_3"/>
    <property type="match status" value="1"/>
</dbReference>
<dbReference type="Gene3D" id="3.40.50.1820">
    <property type="entry name" value="alpha/beta hydrolase"/>
    <property type="match status" value="1"/>
</dbReference>
<dbReference type="InterPro" id="IPR029058">
    <property type="entry name" value="AB_hydrolase_fold"/>
</dbReference>
<keyword evidence="2" id="KW-0812">Transmembrane</keyword>
<dbReference type="AlphaFoldDB" id="A0A508YNK7"/>
<keyword evidence="2" id="KW-1133">Transmembrane helix</keyword>
<keyword evidence="2" id="KW-0472">Membrane</keyword>
<organism evidence="4 7">
    <name type="scientific">Lacticaseibacillus rhamnosus</name>
    <name type="common">Lactobacillus rhamnosus</name>
    <dbReference type="NCBI Taxonomy" id="47715"/>
    <lineage>
        <taxon>Bacteria</taxon>
        <taxon>Bacillati</taxon>
        <taxon>Bacillota</taxon>
        <taxon>Bacilli</taxon>
        <taxon>Lactobacillales</taxon>
        <taxon>Lactobacillaceae</taxon>
        <taxon>Lacticaseibacillus</taxon>
    </lineage>
</organism>
<comment type="caution">
    <text evidence="4">The sequence shown here is derived from an EMBL/GenBank/DDBJ whole genome shotgun (WGS) entry which is preliminary data.</text>
</comment>
<reference evidence="4 7" key="2">
    <citation type="submission" date="2020-07" db="EMBL/GenBank/DDBJ databases">
        <title>Organ Donor 1.</title>
        <authorList>
            <person name="Marsh A.J."/>
            <person name="Azcarate-Peril M.A."/>
        </authorList>
    </citation>
    <scope>NUCLEOTIDE SEQUENCE [LARGE SCALE GENOMIC DNA]</scope>
    <source>
        <strain evidence="4 7">AMC0712</strain>
    </source>
</reference>
<proteinExistence type="predicted"/>
<reference evidence="5 6" key="1">
    <citation type="submission" date="2019-04" db="EMBL/GenBank/DDBJ databases">
        <title>Genome Announcement to Ensure Probiotic Safety of Lactobacillus rhamnosus UBLR-58.</title>
        <authorList>
            <person name="Sulthana A."/>
            <person name="Lakshmi S.G."/>
            <person name="Madempudi R.S."/>
        </authorList>
    </citation>
    <scope>NUCLEOTIDE SEQUENCE [LARGE SCALE GENOMIC DNA]</scope>
    <source>
        <strain evidence="5 6">UBLR-58</strain>
    </source>
</reference>
<feature type="transmembrane region" description="Helical" evidence="2">
    <location>
        <begin position="7"/>
        <end position="26"/>
    </location>
</feature>
<evidence type="ECO:0000313" key="4">
    <source>
        <dbReference type="EMBL" id="NZA03836.1"/>
    </source>
</evidence>
<evidence type="ECO:0000313" key="7">
    <source>
        <dbReference type="Proteomes" id="UP000552935"/>
    </source>
</evidence>
<sequence>MSKKKTICFYAMTAILFALIFIVAVFLRVKTFEYIILLILIAGLIYLKQSQRIVRLWQISLISIGLFFIACLTTALTRPNLKVSLSGNLINNAFQMINRHYESQHGESFIIKKMETPSNYHFQDWQPPKTYRNQEVHLKHARAYLLSKKQPDASKKVVYQIHGGGYLSGFSNTYNQAALRYSQSDHHATVFSLDYRTAPKYRFPAALNDAIDGYRWLLQHGYQPQNIIIAGDSSGAGLSLALTLYLRDHKLALPRALVLASPWTDLTASGSSYHTKVTSDPLFGSSTIKTAPKYPVPITYAGSHNLKDPYLSPAFGNFKGLPPMLIQTGSHELLLSDSTTVVKKARAAHVQVKFVEFSGMYHIFYISTPQIPEAQRAWQNITSFIAKHS</sequence>
<dbReference type="EMBL" id="SSHM01000001">
    <property type="protein sequence ID" value="THC81483.1"/>
    <property type="molecule type" value="Genomic_DNA"/>
</dbReference>
<dbReference type="SUPFAM" id="SSF53474">
    <property type="entry name" value="alpha/beta-Hydrolases"/>
    <property type="match status" value="1"/>
</dbReference>
<dbReference type="RefSeq" id="WP_005690309.1">
    <property type="nucleotide sequence ID" value="NZ_CABFNI010000003.1"/>
</dbReference>
<evidence type="ECO:0000256" key="2">
    <source>
        <dbReference type="SAM" id="Phobius"/>
    </source>
</evidence>
<name>A0A508YNK7_LACRH</name>
<feature type="transmembrane region" description="Helical" evidence="2">
    <location>
        <begin position="59"/>
        <end position="76"/>
    </location>
</feature>
<dbReference type="PANTHER" id="PTHR48081:SF8">
    <property type="entry name" value="ALPHA_BETA HYDROLASE FOLD-3 DOMAIN-CONTAINING PROTEIN-RELATED"/>
    <property type="match status" value="1"/>
</dbReference>
<accession>A0A508YNK7</accession>
<gene>
    <name evidence="5" type="ORF">E6L36_14605</name>
    <name evidence="4" type="ORF">H0N82_01570</name>
</gene>
<dbReference type="Proteomes" id="UP000307517">
    <property type="component" value="Unassembled WGS sequence"/>
</dbReference>
<evidence type="ECO:0000313" key="5">
    <source>
        <dbReference type="EMBL" id="THC81483.1"/>
    </source>
</evidence>
<feature type="domain" description="Alpha/beta hydrolase fold-3" evidence="3">
    <location>
        <begin position="159"/>
        <end position="365"/>
    </location>
</feature>
<dbReference type="EMBL" id="JACCKI010000001">
    <property type="protein sequence ID" value="NZA03836.1"/>
    <property type="molecule type" value="Genomic_DNA"/>
</dbReference>
<evidence type="ECO:0000313" key="6">
    <source>
        <dbReference type="Proteomes" id="UP000307517"/>
    </source>
</evidence>
<dbReference type="GO" id="GO:0016787">
    <property type="term" value="F:hydrolase activity"/>
    <property type="evidence" value="ECO:0007669"/>
    <property type="project" value="UniProtKB-KW"/>
</dbReference>
<keyword evidence="1 4" id="KW-0378">Hydrolase</keyword>
<protein>
    <submittedName>
        <fullName evidence="4">Alpha/beta hydrolase</fullName>
    </submittedName>
</protein>
<evidence type="ECO:0000259" key="3">
    <source>
        <dbReference type="Pfam" id="PF07859"/>
    </source>
</evidence>
<dbReference type="InterPro" id="IPR013094">
    <property type="entry name" value="AB_hydrolase_3"/>
</dbReference>
<feature type="transmembrane region" description="Helical" evidence="2">
    <location>
        <begin position="32"/>
        <end position="47"/>
    </location>
</feature>